<keyword evidence="10" id="KW-1185">Reference proteome</keyword>
<dbReference type="EMBL" id="BMYK01000006">
    <property type="protein sequence ID" value="GHC82725.1"/>
    <property type="molecule type" value="Genomic_DNA"/>
</dbReference>
<dbReference type="GO" id="GO:0008483">
    <property type="term" value="F:transaminase activity"/>
    <property type="evidence" value="ECO:0007669"/>
    <property type="project" value="UniProtKB-KW"/>
</dbReference>
<dbReference type="InterPro" id="IPR015424">
    <property type="entry name" value="PyrdxlP-dep_Trfase"/>
</dbReference>
<name>A0ABQ3G201_9BURK</name>
<protein>
    <recommendedName>
        <fullName evidence="6">Aminotransferase</fullName>
        <ecNumber evidence="6">2.6.1.-</ecNumber>
    </recommendedName>
</protein>
<comment type="similarity">
    <text evidence="2 6">Belongs to the class-I pyridoxal-phosphate-dependent aminotransferase family.</text>
</comment>
<dbReference type="Gene3D" id="3.40.640.10">
    <property type="entry name" value="Type I PLP-dependent aspartate aminotransferase-like (Major domain)"/>
    <property type="match status" value="1"/>
</dbReference>
<keyword evidence="4 6" id="KW-0808">Transferase</keyword>
<comment type="caution">
    <text evidence="9">The sequence shown here is derived from an EMBL/GenBank/DDBJ whole genome shotgun (WGS) entry which is preliminary data.</text>
</comment>
<dbReference type="CDD" id="cd00609">
    <property type="entry name" value="AAT_like"/>
    <property type="match status" value="1"/>
</dbReference>
<evidence type="ECO:0000256" key="7">
    <source>
        <dbReference type="SAM" id="MobiDB-lite"/>
    </source>
</evidence>
<dbReference type="Proteomes" id="UP000626210">
    <property type="component" value="Unassembled WGS sequence"/>
</dbReference>
<dbReference type="InterPro" id="IPR015421">
    <property type="entry name" value="PyrdxlP-dep_Trfase_major"/>
</dbReference>
<dbReference type="Gene3D" id="3.90.1150.10">
    <property type="entry name" value="Aspartate Aminotransferase, domain 1"/>
    <property type="match status" value="1"/>
</dbReference>
<feature type="region of interest" description="Disordered" evidence="7">
    <location>
        <begin position="1"/>
        <end position="20"/>
    </location>
</feature>
<dbReference type="InterPro" id="IPR004839">
    <property type="entry name" value="Aminotransferase_I/II_large"/>
</dbReference>
<evidence type="ECO:0000256" key="6">
    <source>
        <dbReference type="RuleBase" id="RU000481"/>
    </source>
</evidence>
<dbReference type="NCBIfam" id="NF004870">
    <property type="entry name" value="PRK06225.1"/>
    <property type="match status" value="1"/>
</dbReference>
<dbReference type="PANTHER" id="PTHR46383:SF1">
    <property type="entry name" value="ASPARTATE AMINOTRANSFERASE"/>
    <property type="match status" value="1"/>
</dbReference>
<evidence type="ECO:0000256" key="2">
    <source>
        <dbReference type="ARBA" id="ARBA00007441"/>
    </source>
</evidence>
<dbReference type="InterPro" id="IPR050596">
    <property type="entry name" value="AspAT/PAT-like"/>
</dbReference>
<dbReference type="PANTHER" id="PTHR46383">
    <property type="entry name" value="ASPARTATE AMINOTRANSFERASE"/>
    <property type="match status" value="1"/>
</dbReference>
<sequence length="396" mass="43173">MHGMASALPSPMTANTSTTPRPFELRNAYFDRLCNTPGLMWLGQNTNHFDPHPSVLEAAVAALQDGSFHAYAPPCGFEALRQLIVDDVGVPGMSAFVTDGAVEALYNVCSNVCVPGTDFVTTDPSWAWPMHFARKAGARVVELPIYDAAQGYKLTPEQLRAAVTDQTRVVYLVDPNNPLGTCHTAAEIEAFCDIARSVGAYFIHDATYSQFAEGFSPALRYYPEKAILTYSFSKWLGLAGMRLGAVVANPDIIELLATAPPNNLGSNVVSQRAAIAGLQSKAEWFPAVLARLRANQKAVYEAVQRIPGLHIPVYPSNANLLVIETVDAGIRPEALVEAYQQEGVMIRQGTYHTKRFGDRFVKVSLSVPEAWAAHFCELLPAMVEKARRMPVSTALF</sequence>
<evidence type="ECO:0000259" key="8">
    <source>
        <dbReference type="Pfam" id="PF00155"/>
    </source>
</evidence>
<dbReference type="Pfam" id="PF00155">
    <property type="entry name" value="Aminotran_1_2"/>
    <property type="match status" value="1"/>
</dbReference>
<evidence type="ECO:0000256" key="3">
    <source>
        <dbReference type="ARBA" id="ARBA00022576"/>
    </source>
</evidence>
<evidence type="ECO:0000313" key="9">
    <source>
        <dbReference type="EMBL" id="GHC82725.1"/>
    </source>
</evidence>
<accession>A0ABQ3G201</accession>
<comment type="cofactor">
    <cofactor evidence="1 6">
        <name>pyridoxal 5'-phosphate</name>
        <dbReference type="ChEBI" id="CHEBI:597326"/>
    </cofactor>
</comment>
<dbReference type="InterPro" id="IPR015422">
    <property type="entry name" value="PyrdxlP-dep_Trfase_small"/>
</dbReference>
<organism evidence="9 10">
    <name type="scientific">Pseudorhodoferax aquiterrae</name>
    <dbReference type="NCBI Taxonomy" id="747304"/>
    <lineage>
        <taxon>Bacteria</taxon>
        <taxon>Pseudomonadati</taxon>
        <taxon>Pseudomonadota</taxon>
        <taxon>Betaproteobacteria</taxon>
        <taxon>Burkholderiales</taxon>
        <taxon>Comamonadaceae</taxon>
    </lineage>
</organism>
<evidence type="ECO:0000256" key="4">
    <source>
        <dbReference type="ARBA" id="ARBA00022679"/>
    </source>
</evidence>
<dbReference type="InterPro" id="IPR004838">
    <property type="entry name" value="NHTrfase_class1_PyrdxlP-BS"/>
</dbReference>
<dbReference type="EC" id="2.6.1.-" evidence="6"/>
<dbReference type="PROSITE" id="PS00105">
    <property type="entry name" value="AA_TRANSFER_CLASS_1"/>
    <property type="match status" value="1"/>
</dbReference>
<gene>
    <name evidence="9" type="ORF">GCM10007320_26110</name>
</gene>
<proteinExistence type="inferred from homology"/>
<keyword evidence="5" id="KW-0663">Pyridoxal phosphate</keyword>
<evidence type="ECO:0000256" key="1">
    <source>
        <dbReference type="ARBA" id="ARBA00001933"/>
    </source>
</evidence>
<reference evidence="10" key="1">
    <citation type="journal article" date="2019" name="Int. J. Syst. Evol. Microbiol.">
        <title>The Global Catalogue of Microorganisms (GCM) 10K type strain sequencing project: providing services to taxonomists for standard genome sequencing and annotation.</title>
        <authorList>
            <consortium name="The Broad Institute Genomics Platform"/>
            <consortium name="The Broad Institute Genome Sequencing Center for Infectious Disease"/>
            <person name="Wu L."/>
            <person name="Ma J."/>
        </authorList>
    </citation>
    <scope>NUCLEOTIDE SEQUENCE [LARGE SCALE GENOMIC DNA]</scope>
    <source>
        <strain evidence="10">KCTC 23314</strain>
    </source>
</reference>
<dbReference type="SUPFAM" id="SSF53383">
    <property type="entry name" value="PLP-dependent transferases"/>
    <property type="match status" value="1"/>
</dbReference>
<feature type="domain" description="Aminotransferase class I/classII large" evidence="8">
    <location>
        <begin position="39"/>
        <end position="377"/>
    </location>
</feature>
<keyword evidence="3 6" id="KW-0032">Aminotransferase</keyword>
<evidence type="ECO:0000256" key="5">
    <source>
        <dbReference type="ARBA" id="ARBA00022898"/>
    </source>
</evidence>
<evidence type="ECO:0000313" key="10">
    <source>
        <dbReference type="Proteomes" id="UP000626210"/>
    </source>
</evidence>